<gene>
    <name evidence="4" type="ORF">TrLO_g12494</name>
</gene>
<dbReference type="Pfam" id="PF13374">
    <property type="entry name" value="TPR_10"/>
    <property type="match status" value="1"/>
</dbReference>
<keyword evidence="2" id="KW-0802">TPR repeat</keyword>
<name>A0A9W7KZ84_9STRA</name>
<protein>
    <recommendedName>
        <fullName evidence="3">SMP-30/Gluconolactonase/LRE-like region domain-containing protein</fullName>
    </recommendedName>
</protein>
<dbReference type="PROSITE" id="PS50005">
    <property type="entry name" value="TPR"/>
    <property type="match status" value="1"/>
</dbReference>
<evidence type="ECO:0000313" key="5">
    <source>
        <dbReference type="Proteomes" id="UP001165122"/>
    </source>
</evidence>
<dbReference type="PANTHER" id="PTHR47572:SF4">
    <property type="entry name" value="LACTONASE DRP35"/>
    <property type="match status" value="1"/>
</dbReference>
<feature type="domain" description="SMP-30/Gluconolactonase/LRE-like region" evidence="3">
    <location>
        <begin position="65"/>
        <end position="321"/>
    </location>
</feature>
<organism evidence="4 5">
    <name type="scientific">Triparma laevis f. longispina</name>
    <dbReference type="NCBI Taxonomy" id="1714387"/>
    <lineage>
        <taxon>Eukaryota</taxon>
        <taxon>Sar</taxon>
        <taxon>Stramenopiles</taxon>
        <taxon>Ochrophyta</taxon>
        <taxon>Bolidophyceae</taxon>
        <taxon>Parmales</taxon>
        <taxon>Triparmaceae</taxon>
        <taxon>Triparma</taxon>
    </lineage>
</organism>
<dbReference type="InterPro" id="IPR019734">
    <property type="entry name" value="TPR_rpt"/>
</dbReference>
<comment type="caution">
    <text evidence="4">The sequence shown here is derived from an EMBL/GenBank/DDBJ whole genome shotgun (WGS) entry which is preliminary data.</text>
</comment>
<evidence type="ECO:0000256" key="2">
    <source>
        <dbReference type="PROSITE-ProRule" id="PRU00339"/>
    </source>
</evidence>
<keyword evidence="1" id="KW-0378">Hydrolase</keyword>
<proteinExistence type="predicted"/>
<dbReference type="InterPro" id="IPR011990">
    <property type="entry name" value="TPR-like_helical_dom_sf"/>
</dbReference>
<dbReference type="OrthoDB" id="186217at2759"/>
<reference evidence="5" key="1">
    <citation type="journal article" date="2023" name="Commun. Biol.">
        <title>Genome analysis of Parmales, the sister group of diatoms, reveals the evolutionary specialization of diatoms from phago-mixotrophs to photoautotrophs.</title>
        <authorList>
            <person name="Ban H."/>
            <person name="Sato S."/>
            <person name="Yoshikawa S."/>
            <person name="Yamada K."/>
            <person name="Nakamura Y."/>
            <person name="Ichinomiya M."/>
            <person name="Sato N."/>
            <person name="Blanc-Mathieu R."/>
            <person name="Endo H."/>
            <person name="Kuwata A."/>
            <person name="Ogata H."/>
        </authorList>
    </citation>
    <scope>NUCLEOTIDE SEQUENCE [LARGE SCALE GENOMIC DNA]</scope>
    <source>
        <strain evidence="5">NIES 3700</strain>
    </source>
</reference>
<dbReference type="InterPro" id="IPR051262">
    <property type="entry name" value="SMP-30/CGR1_Lactonase"/>
</dbReference>
<dbReference type="Gene3D" id="1.25.40.10">
    <property type="entry name" value="Tetratricopeptide repeat domain"/>
    <property type="match status" value="1"/>
</dbReference>
<keyword evidence="5" id="KW-1185">Reference proteome</keyword>
<dbReference type="AlphaFoldDB" id="A0A9W7KZ84"/>
<feature type="repeat" description="TPR" evidence="2">
    <location>
        <begin position="606"/>
        <end position="639"/>
    </location>
</feature>
<dbReference type="SUPFAM" id="SSF48452">
    <property type="entry name" value="TPR-like"/>
    <property type="match status" value="1"/>
</dbReference>
<evidence type="ECO:0000259" key="3">
    <source>
        <dbReference type="Pfam" id="PF08450"/>
    </source>
</evidence>
<dbReference type="PANTHER" id="PTHR47572">
    <property type="entry name" value="LIPOPROTEIN-RELATED"/>
    <property type="match status" value="1"/>
</dbReference>
<dbReference type="Pfam" id="PF08450">
    <property type="entry name" value="SGL"/>
    <property type="match status" value="1"/>
</dbReference>
<evidence type="ECO:0000256" key="1">
    <source>
        <dbReference type="ARBA" id="ARBA00022801"/>
    </source>
</evidence>
<dbReference type="InterPro" id="IPR013658">
    <property type="entry name" value="SGL"/>
</dbReference>
<sequence>MMCSSFRLKSGSDDLDATRDMLMGRASTSSSPMDRLATQNLAGEVPSSLLSLSQPLVTVSTDHKFTEGPIYLHMNNELHFSDIVCDTRSILSLATWTVTSSTPNNRGNGMTLAPSGSLVVCEHTTSSLILEDKNPPTVLASHFQGKELNSPNDVVVHKTLNRAYFSDPTYGRMPGFGIERDAPLGFQGVFSVALDNPGTVRLECEKEKYGQPNGVCFSPDGKQLYVNDSPNASIDVYDVNETTGALNNCKRFFSEIGSGKFEDGIVDGMKCDEQGNVWVTGPGGIWIIGSDGVLRGKLDIPEHVGNLAWGGPEMNLLFICASTSVYMLQTEVHGECTNEMIKRVEPCPLCRKLILGFDCGKWQSSISEHGLWPTSLKNLRELASGEGFNEYFQKQFNGNEEAYLRWKEVLMITRSEDLVKLRALVKLVQSQLLRRYVTFGGGVKEDFGVLELAAPAGLWEGKAKRDKKDKVSTKMVMRLDILDASFALGRAYSFVGDFHDSRRYYERAKEGCEEQLGRDSEKAIETTHLSVLGSGISVGERIERLRELLKRMEASLGEEDEVTFETLNSLGGFLQENGEYEEAIKVKERCLAGRIKVLGKDHRDTAGSLMGLGVFYFSTQNYKKLLEYYERALKGFETTLGKTRPSTLMTVMNTAGAYCQGFDDVRKARKLYQRALEGYEAQFGKDHRITMFYAKNLSILLKRVS</sequence>
<dbReference type="Proteomes" id="UP001165122">
    <property type="component" value="Unassembled WGS sequence"/>
</dbReference>
<dbReference type="EMBL" id="BRXW01000288">
    <property type="protein sequence ID" value="GMI17357.1"/>
    <property type="molecule type" value="Genomic_DNA"/>
</dbReference>
<accession>A0A9W7KZ84</accession>
<dbReference type="GO" id="GO:0016787">
    <property type="term" value="F:hydrolase activity"/>
    <property type="evidence" value="ECO:0007669"/>
    <property type="project" value="UniProtKB-KW"/>
</dbReference>
<dbReference type="InterPro" id="IPR011042">
    <property type="entry name" value="6-blade_b-propeller_TolB-like"/>
</dbReference>
<dbReference type="SUPFAM" id="SSF63829">
    <property type="entry name" value="Calcium-dependent phosphotriesterase"/>
    <property type="match status" value="1"/>
</dbReference>
<evidence type="ECO:0000313" key="4">
    <source>
        <dbReference type="EMBL" id="GMI17357.1"/>
    </source>
</evidence>
<dbReference type="Gene3D" id="2.120.10.30">
    <property type="entry name" value="TolB, C-terminal domain"/>
    <property type="match status" value="1"/>
</dbReference>
<dbReference type="Pfam" id="PF13424">
    <property type="entry name" value="TPR_12"/>
    <property type="match status" value="1"/>
</dbReference>